<dbReference type="AlphaFoldDB" id="A0A0N1NZA9"/>
<protein>
    <submittedName>
        <fullName evidence="3">Uncharacterized protein</fullName>
    </submittedName>
</protein>
<evidence type="ECO:0000313" key="4">
    <source>
        <dbReference type="Proteomes" id="UP000038010"/>
    </source>
</evidence>
<evidence type="ECO:0000313" key="3">
    <source>
        <dbReference type="EMBL" id="KPI40257.1"/>
    </source>
</evidence>
<accession>A0A0N1NZA9</accession>
<feature type="coiled-coil region" evidence="1">
    <location>
        <begin position="180"/>
        <end position="284"/>
    </location>
</feature>
<dbReference type="Proteomes" id="UP000038010">
    <property type="component" value="Unassembled WGS sequence"/>
</dbReference>
<feature type="region of interest" description="Disordered" evidence="2">
    <location>
        <begin position="109"/>
        <end position="133"/>
    </location>
</feature>
<evidence type="ECO:0000256" key="1">
    <source>
        <dbReference type="SAM" id="Coils"/>
    </source>
</evidence>
<keyword evidence="4" id="KW-1185">Reference proteome</keyword>
<evidence type="ECO:0000256" key="2">
    <source>
        <dbReference type="SAM" id="MobiDB-lite"/>
    </source>
</evidence>
<dbReference type="EMBL" id="LFJN01000012">
    <property type="protein sequence ID" value="KPI40257.1"/>
    <property type="molecule type" value="Genomic_DNA"/>
</dbReference>
<comment type="caution">
    <text evidence="3">The sequence shown here is derived from an EMBL/GenBank/DDBJ whole genome shotgun (WGS) entry which is preliminary data.</text>
</comment>
<name>A0A0N1NZA9_9EURO</name>
<keyword evidence="1" id="KW-0175">Coiled coil</keyword>
<dbReference type="GeneID" id="28739980"/>
<organism evidence="3 4">
    <name type="scientific">Cyphellophora attinorum</name>
    <dbReference type="NCBI Taxonomy" id="1664694"/>
    <lineage>
        <taxon>Eukaryota</taxon>
        <taxon>Fungi</taxon>
        <taxon>Dikarya</taxon>
        <taxon>Ascomycota</taxon>
        <taxon>Pezizomycotina</taxon>
        <taxon>Eurotiomycetes</taxon>
        <taxon>Chaetothyriomycetidae</taxon>
        <taxon>Chaetothyriales</taxon>
        <taxon>Cyphellophoraceae</taxon>
        <taxon>Cyphellophora</taxon>
    </lineage>
</organism>
<reference evidence="3 4" key="1">
    <citation type="submission" date="2015-06" db="EMBL/GenBank/DDBJ databases">
        <title>Draft genome of the ant-associated black yeast Phialophora attae CBS 131958.</title>
        <authorList>
            <person name="Moreno L.F."/>
            <person name="Stielow B.J."/>
            <person name="de Hoog S."/>
            <person name="Vicente V.A."/>
            <person name="Weiss V.A."/>
            <person name="de Vries M."/>
            <person name="Cruz L.M."/>
            <person name="Souza E.M."/>
        </authorList>
    </citation>
    <scope>NUCLEOTIDE SEQUENCE [LARGE SCALE GENOMIC DNA]</scope>
    <source>
        <strain evidence="3 4">CBS 131958</strain>
    </source>
</reference>
<dbReference type="VEuPathDB" id="FungiDB:AB675_7710"/>
<gene>
    <name evidence="3" type="ORF">AB675_7710</name>
</gene>
<feature type="region of interest" description="Disordered" evidence="2">
    <location>
        <begin position="75"/>
        <end position="94"/>
    </location>
</feature>
<sequence>MSNNERSSGALPSFAFATFGRLKDKDNGTGLKESHFQCVDCKRHRWFTCQGKLPDGPNEDVSNLCRGCQDYDPSENNENVVQSGLAKRSRATEPELPRKMTKITFRTSQITDQEVEDSGSHGSNTAVEDTAVQDTAVEDLVREVEDRAAEIPSSHTQATAVEEPEQEANEEDDSALAMYIDEVNKRHKAAEDTCQRYLDNNGKLAIKVSDLQKEVKTLQGAKDKLTQEKSLVDEEVKTLQGAKEKLIQEKSLVDEQVKQLQLSLSEVDESLKKAQEKNKEYRKRENLAKDFIKKRNASEQAWESTHQAEELDG</sequence>
<feature type="region of interest" description="Disordered" evidence="2">
    <location>
        <begin position="147"/>
        <end position="172"/>
    </location>
</feature>
<dbReference type="RefSeq" id="XP_018000220.1">
    <property type="nucleotide sequence ID" value="XM_018148100.1"/>
</dbReference>
<proteinExistence type="predicted"/>
<feature type="compositionally biased region" description="Acidic residues" evidence="2">
    <location>
        <begin position="162"/>
        <end position="172"/>
    </location>
</feature>